<evidence type="ECO:0000256" key="9">
    <source>
        <dbReference type="SAM" id="Phobius"/>
    </source>
</evidence>
<keyword evidence="6 7" id="KW-0067">ATP-binding</keyword>
<keyword evidence="4 7" id="KW-0547">Nucleotide-binding</keyword>
<reference evidence="12" key="1">
    <citation type="journal article" date="2019" name="Int. J. Syst. Evol. Microbiol.">
        <title>The Global Catalogue of Microorganisms (GCM) 10K type strain sequencing project: providing services to taxonomists for standard genome sequencing and annotation.</title>
        <authorList>
            <consortium name="The Broad Institute Genomics Platform"/>
            <consortium name="The Broad Institute Genome Sequencing Center for Infectious Disease"/>
            <person name="Wu L."/>
            <person name="Ma J."/>
        </authorList>
    </citation>
    <scope>NUCLEOTIDE SEQUENCE [LARGE SCALE GENOMIC DNA]</scope>
    <source>
        <strain evidence="12">CECT 8064</strain>
    </source>
</reference>
<evidence type="ECO:0000256" key="5">
    <source>
        <dbReference type="ARBA" id="ARBA00022777"/>
    </source>
</evidence>
<dbReference type="Gene3D" id="3.30.200.20">
    <property type="entry name" value="Phosphorylase Kinase, domain 1"/>
    <property type="match status" value="1"/>
</dbReference>
<evidence type="ECO:0000313" key="11">
    <source>
        <dbReference type="EMBL" id="MFC4515608.1"/>
    </source>
</evidence>
<dbReference type="PRINTS" id="PR01217">
    <property type="entry name" value="PRICHEXTENSN"/>
</dbReference>
<feature type="compositionally biased region" description="Pro residues" evidence="8">
    <location>
        <begin position="299"/>
        <end position="360"/>
    </location>
</feature>
<dbReference type="PROSITE" id="PS00108">
    <property type="entry name" value="PROTEIN_KINASE_ST"/>
    <property type="match status" value="1"/>
</dbReference>
<accession>A0ABV9BNN6</accession>
<dbReference type="Gene3D" id="1.10.510.10">
    <property type="entry name" value="Transferase(Phosphotransferase) domain 1"/>
    <property type="match status" value="1"/>
</dbReference>
<feature type="compositionally biased region" description="Low complexity" evidence="8">
    <location>
        <begin position="444"/>
        <end position="457"/>
    </location>
</feature>
<name>A0ABV9BNN6_9ACTN</name>
<dbReference type="PROSITE" id="PS00107">
    <property type="entry name" value="PROTEIN_KINASE_ATP"/>
    <property type="match status" value="1"/>
</dbReference>
<keyword evidence="9" id="KW-1133">Transmembrane helix</keyword>
<dbReference type="InterPro" id="IPR008271">
    <property type="entry name" value="Ser/Thr_kinase_AS"/>
</dbReference>
<evidence type="ECO:0000256" key="1">
    <source>
        <dbReference type="ARBA" id="ARBA00012513"/>
    </source>
</evidence>
<dbReference type="InterPro" id="IPR011009">
    <property type="entry name" value="Kinase-like_dom_sf"/>
</dbReference>
<keyword evidence="9" id="KW-0472">Membrane</keyword>
<dbReference type="InterPro" id="IPR000719">
    <property type="entry name" value="Prot_kinase_dom"/>
</dbReference>
<gene>
    <name evidence="11" type="ORF">ACFPEN_21980</name>
</gene>
<feature type="region of interest" description="Disordered" evidence="8">
    <location>
        <begin position="271"/>
        <end position="396"/>
    </location>
</feature>
<dbReference type="SMART" id="SM00220">
    <property type="entry name" value="S_TKc"/>
    <property type="match status" value="1"/>
</dbReference>
<feature type="compositionally biased region" description="Pro residues" evidence="8">
    <location>
        <begin position="386"/>
        <end position="396"/>
    </location>
</feature>
<dbReference type="CDD" id="cd14014">
    <property type="entry name" value="STKc_PknB_like"/>
    <property type="match status" value="1"/>
</dbReference>
<organism evidence="11 12">
    <name type="scientific">Streptomyces ehimensis</name>
    <dbReference type="NCBI Taxonomy" id="68195"/>
    <lineage>
        <taxon>Bacteria</taxon>
        <taxon>Bacillati</taxon>
        <taxon>Actinomycetota</taxon>
        <taxon>Actinomycetes</taxon>
        <taxon>Kitasatosporales</taxon>
        <taxon>Streptomycetaceae</taxon>
        <taxon>Streptomyces</taxon>
    </lineage>
</organism>
<keyword evidence="2" id="KW-0723">Serine/threonine-protein kinase</keyword>
<feature type="transmembrane region" description="Helical" evidence="9">
    <location>
        <begin position="402"/>
        <end position="425"/>
    </location>
</feature>
<sequence length="497" mass="51601">MDTERRKPLLAGRYRLMEQLGRGGMGVVWLAMDEVLDREVAAKEVQAPERMNADDVRVLYARLKQEARAAARVSHPNVITVHDVVEQEGRPWIVMELVRGQSLDAVLRQEGVLTPKEAARIGALVLQALRAAHAVGVLHRDVKPANVLMEAGGRVVLTDFGIALVEGAGTLTRTGDLIGSAEYLAPERATGKRPGIPSDLWSLGTLLYVAVEGVSPFRRGDALSTLRAVVDDPLAPPRRAGPLTPLLEGLLRKDPARRMGSAEAEQLLDAVADGRLTEQPGYVPTTLDEPVRARTETPSPLPLRETPPPFTPTPTPPPTPTPSRAPTPTPTPTPAPSPTPTPRPWAGPSPVGSPTPPPVPVGLQQGGLATPLVVPAYGDPRHPGYPVGPDPDPVPDPGRRKAAWIVAAVTALVLVAGGTAGVIAFRDAGGGTGTPGGGPTASVSQGAGSDQDGQSQAPATGATGDDGSGNPSPTPSPTYEPSPSARTSCGGGWVTSC</sequence>
<dbReference type="SUPFAM" id="SSF56112">
    <property type="entry name" value="Protein kinase-like (PK-like)"/>
    <property type="match status" value="1"/>
</dbReference>
<feature type="binding site" evidence="7">
    <location>
        <position position="43"/>
    </location>
    <ligand>
        <name>ATP</name>
        <dbReference type="ChEBI" id="CHEBI:30616"/>
    </ligand>
</feature>
<dbReference type="RefSeq" id="WP_411952103.1">
    <property type="nucleotide sequence ID" value="NZ_JBHSFS010000010.1"/>
</dbReference>
<dbReference type="Proteomes" id="UP001595990">
    <property type="component" value="Unassembled WGS sequence"/>
</dbReference>
<protein>
    <recommendedName>
        <fullName evidence="1">non-specific serine/threonine protein kinase</fullName>
        <ecNumber evidence="1">2.7.11.1</ecNumber>
    </recommendedName>
</protein>
<dbReference type="EC" id="2.7.11.1" evidence="1"/>
<keyword evidence="5 11" id="KW-0418">Kinase</keyword>
<evidence type="ECO:0000256" key="3">
    <source>
        <dbReference type="ARBA" id="ARBA00022679"/>
    </source>
</evidence>
<comment type="caution">
    <text evidence="11">The sequence shown here is derived from an EMBL/GenBank/DDBJ whole genome shotgun (WGS) entry which is preliminary data.</text>
</comment>
<dbReference type="GO" id="GO:0004674">
    <property type="term" value="F:protein serine/threonine kinase activity"/>
    <property type="evidence" value="ECO:0007669"/>
    <property type="project" value="UniProtKB-EC"/>
</dbReference>
<feature type="region of interest" description="Disordered" evidence="8">
    <location>
        <begin position="433"/>
        <end position="497"/>
    </location>
</feature>
<evidence type="ECO:0000256" key="6">
    <source>
        <dbReference type="ARBA" id="ARBA00022840"/>
    </source>
</evidence>
<proteinExistence type="predicted"/>
<evidence type="ECO:0000313" key="12">
    <source>
        <dbReference type="Proteomes" id="UP001595990"/>
    </source>
</evidence>
<evidence type="ECO:0000256" key="2">
    <source>
        <dbReference type="ARBA" id="ARBA00022527"/>
    </source>
</evidence>
<dbReference type="PROSITE" id="PS50011">
    <property type="entry name" value="PROTEIN_KINASE_DOM"/>
    <property type="match status" value="1"/>
</dbReference>
<evidence type="ECO:0000256" key="7">
    <source>
        <dbReference type="PROSITE-ProRule" id="PRU10141"/>
    </source>
</evidence>
<dbReference type="EMBL" id="JBHSFS010000010">
    <property type="protein sequence ID" value="MFC4515608.1"/>
    <property type="molecule type" value="Genomic_DNA"/>
</dbReference>
<keyword evidence="9" id="KW-0812">Transmembrane</keyword>
<evidence type="ECO:0000256" key="4">
    <source>
        <dbReference type="ARBA" id="ARBA00022741"/>
    </source>
</evidence>
<evidence type="ECO:0000259" key="10">
    <source>
        <dbReference type="PROSITE" id="PS50011"/>
    </source>
</evidence>
<dbReference type="InterPro" id="IPR017441">
    <property type="entry name" value="Protein_kinase_ATP_BS"/>
</dbReference>
<keyword evidence="12" id="KW-1185">Reference proteome</keyword>
<keyword evidence="3 11" id="KW-0808">Transferase</keyword>
<dbReference type="PANTHER" id="PTHR43289:SF6">
    <property type="entry name" value="SERINE_THREONINE-PROTEIN KINASE NEKL-3"/>
    <property type="match status" value="1"/>
</dbReference>
<feature type="domain" description="Protein kinase" evidence="10">
    <location>
        <begin position="14"/>
        <end position="268"/>
    </location>
</feature>
<evidence type="ECO:0000256" key="8">
    <source>
        <dbReference type="SAM" id="MobiDB-lite"/>
    </source>
</evidence>
<dbReference type="PANTHER" id="PTHR43289">
    <property type="entry name" value="MITOGEN-ACTIVATED PROTEIN KINASE KINASE KINASE 20-RELATED"/>
    <property type="match status" value="1"/>
</dbReference>
<dbReference type="Pfam" id="PF00069">
    <property type="entry name" value="Pkinase"/>
    <property type="match status" value="1"/>
</dbReference>